<dbReference type="InParanoid" id="A0A165HHY0"/>
<dbReference type="EMBL" id="KV407457">
    <property type="protein sequence ID" value="KZF23546.1"/>
    <property type="molecule type" value="Genomic_DNA"/>
</dbReference>
<keyword evidence="1" id="KW-0472">Membrane</keyword>
<protein>
    <submittedName>
        <fullName evidence="2">Uncharacterized protein</fullName>
    </submittedName>
</protein>
<dbReference type="Proteomes" id="UP000076632">
    <property type="component" value="Unassembled WGS sequence"/>
</dbReference>
<reference evidence="2 3" key="1">
    <citation type="journal article" date="2016" name="Fungal Biol.">
        <title>The genome of Xylona heveae provides a window into fungal endophytism.</title>
        <authorList>
            <person name="Gazis R."/>
            <person name="Kuo A."/>
            <person name="Riley R."/>
            <person name="LaButti K."/>
            <person name="Lipzen A."/>
            <person name="Lin J."/>
            <person name="Amirebrahimi M."/>
            <person name="Hesse C.N."/>
            <person name="Spatafora J.W."/>
            <person name="Henrissat B."/>
            <person name="Hainaut M."/>
            <person name="Grigoriev I.V."/>
            <person name="Hibbett D.S."/>
        </authorList>
    </citation>
    <scope>NUCLEOTIDE SEQUENCE [LARGE SCALE GENOMIC DNA]</scope>
    <source>
        <strain evidence="2 3">TC161</strain>
    </source>
</reference>
<dbReference type="RefSeq" id="XP_018189101.1">
    <property type="nucleotide sequence ID" value="XM_018328975.1"/>
</dbReference>
<feature type="transmembrane region" description="Helical" evidence="1">
    <location>
        <begin position="71"/>
        <end position="92"/>
    </location>
</feature>
<name>A0A165HHY0_XYLHT</name>
<accession>A0A165HHY0</accession>
<keyword evidence="1" id="KW-0812">Transmembrane</keyword>
<organism evidence="2 3">
    <name type="scientific">Xylona heveae (strain CBS 132557 / TC161)</name>
    <dbReference type="NCBI Taxonomy" id="1328760"/>
    <lineage>
        <taxon>Eukaryota</taxon>
        <taxon>Fungi</taxon>
        <taxon>Dikarya</taxon>
        <taxon>Ascomycota</taxon>
        <taxon>Pezizomycotina</taxon>
        <taxon>Xylonomycetes</taxon>
        <taxon>Xylonales</taxon>
        <taxon>Xylonaceae</taxon>
        <taxon>Xylona</taxon>
    </lineage>
</organism>
<keyword evidence="1" id="KW-1133">Transmembrane helix</keyword>
<evidence type="ECO:0000256" key="1">
    <source>
        <dbReference type="SAM" id="Phobius"/>
    </source>
</evidence>
<sequence length="151" mass="17307">MGQMEEIYTSSRRLPWECVSSGSAYGVSGRSMQLNCSGISQFSFFLLSYNPYFLSTRRSFWFLNIQRSLDILVGPLALIASFTMIPVCYSFSRFLNHSHHYTLWQIFAETTGLEFLFFTLNVNLPKLINQAISLNSTVKLIGGIFQFLAIW</sequence>
<keyword evidence="3" id="KW-1185">Reference proteome</keyword>
<evidence type="ECO:0000313" key="3">
    <source>
        <dbReference type="Proteomes" id="UP000076632"/>
    </source>
</evidence>
<gene>
    <name evidence="2" type="ORF">L228DRAFT_119366</name>
</gene>
<feature type="transmembrane region" description="Helical" evidence="1">
    <location>
        <begin position="104"/>
        <end position="124"/>
    </location>
</feature>
<dbReference type="GeneID" id="28894112"/>
<evidence type="ECO:0000313" key="2">
    <source>
        <dbReference type="EMBL" id="KZF23546.1"/>
    </source>
</evidence>
<proteinExistence type="predicted"/>
<dbReference type="AlphaFoldDB" id="A0A165HHY0"/>